<name>X1CAC6_9ZZZZ</name>
<organism evidence="1">
    <name type="scientific">marine sediment metagenome</name>
    <dbReference type="NCBI Taxonomy" id="412755"/>
    <lineage>
        <taxon>unclassified sequences</taxon>
        <taxon>metagenomes</taxon>
        <taxon>ecological metagenomes</taxon>
    </lineage>
</organism>
<proteinExistence type="predicted"/>
<feature type="non-terminal residue" evidence="1">
    <location>
        <position position="1"/>
    </location>
</feature>
<comment type="caution">
    <text evidence="1">The sequence shown here is derived from an EMBL/GenBank/DDBJ whole genome shotgun (WGS) entry which is preliminary data.</text>
</comment>
<sequence>DDVAVARIIADSNGAFKVTFRIPAGKHGQHVFTVSDGVSTRQLAFAIESKAPPVPVPLLPGDASEAKAAAYFDWGDVYDASLPITYRFQIAPDKDFTVLVLDKKLTGSEYTLPQEERLAAVKKESPYYWRVKAIDSARNESDWSMPNSFFVAAPPAPALLLPEMDTKAEAEVSFDWKDVTDLSPPITYHLQVAPDKNFTSLVLEKKGLTKSEYTVTEEEKLAAVKQEVPYYWRVKAIDDAANESEWLVPGSFYVGFTFPGWAIYTLIGIVAL</sequence>
<gene>
    <name evidence="1" type="ORF">S01H4_50026</name>
</gene>
<dbReference type="InterPro" id="IPR013783">
    <property type="entry name" value="Ig-like_fold"/>
</dbReference>
<dbReference type="Gene3D" id="2.60.40.10">
    <property type="entry name" value="Immunoglobulins"/>
    <property type="match status" value="2"/>
</dbReference>
<reference evidence="1" key="1">
    <citation type="journal article" date="2014" name="Front. Microbiol.">
        <title>High frequency of phylogenetically diverse reductive dehalogenase-homologous genes in deep subseafloor sedimentary metagenomes.</title>
        <authorList>
            <person name="Kawai M."/>
            <person name="Futagami T."/>
            <person name="Toyoda A."/>
            <person name="Takaki Y."/>
            <person name="Nishi S."/>
            <person name="Hori S."/>
            <person name="Arai W."/>
            <person name="Tsubouchi T."/>
            <person name="Morono Y."/>
            <person name="Uchiyama I."/>
            <person name="Ito T."/>
            <person name="Fujiyama A."/>
            <person name="Inagaki F."/>
            <person name="Takami H."/>
        </authorList>
    </citation>
    <scope>NUCLEOTIDE SEQUENCE</scope>
    <source>
        <strain evidence="1">Expedition CK06-06</strain>
    </source>
</reference>
<feature type="non-terminal residue" evidence="1">
    <location>
        <position position="272"/>
    </location>
</feature>
<dbReference type="AlphaFoldDB" id="X1CAC6"/>
<dbReference type="EMBL" id="BART01028360">
    <property type="protein sequence ID" value="GAG90202.1"/>
    <property type="molecule type" value="Genomic_DNA"/>
</dbReference>
<accession>X1CAC6</accession>
<evidence type="ECO:0000313" key="1">
    <source>
        <dbReference type="EMBL" id="GAG90202.1"/>
    </source>
</evidence>
<protein>
    <recommendedName>
        <fullName evidence="2">Fibronectin type-III domain-containing protein</fullName>
    </recommendedName>
</protein>
<evidence type="ECO:0008006" key="2">
    <source>
        <dbReference type="Google" id="ProtNLM"/>
    </source>
</evidence>